<evidence type="ECO:0000313" key="1">
    <source>
        <dbReference type="EMBL" id="GLF94530.1"/>
    </source>
</evidence>
<evidence type="ECO:0000313" key="2">
    <source>
        <dbReference type="Proteomes" id="UP001291653"/>
    </source>
</evidence>
<accession>A0ABQ5NVY6</accession>
<keyword evidence="2" id="KW-1185">Reference proteome</keyword>
<name>A0ABQ5NVY6_9ACTN</name>
<comment type="caution">
    <text evidence="1">The sequence shown here is derived from an EMBL/GenBank/DDBJ whole genome shotgun (WGS) entry which is preliminary data.</text>
</comment>
<sequence>MISNIISFDQSVKMTDRPVVASACSLGFSVSLGLAASFRATGVSGAMTEAALRPLGGLPVLERIERPTKALEAVVAAAQVPTYAFAATGAGFTQHDQNHKTWAFRGLEPWSDPA</sequence>
<dbReference type="RefSeq" id="WP_323446609.1">
    <property type="nucleotide sequence ID" value="NZ_BSBI01000003.1"/>
</dbReference>
<organism evidence="1 2">
    <name type="scientific">Streptomyces yaizuensis</name>
    <dbReference type="NCBI Taxonomy" id="2989713"/>
    <lineage>
        <taxon>Bacteria</taxon>
        <taxon>Bacillati</taxon>
        <taxon>Actinomycetota</taxon>
        <taxon>Actinomycetes</taxon>
        <taxon>Kitasatosporales</taxon>
        <taxon>Streptomycetaceae</taxon>
        <taxon>Streptomyces</taxon>
    </lineage>
</organism>
<dbReference type="EMBL" id="BSBI01000003">
    <property type="protein sequence ID" value="GLF94530.1"/>
    <property type="molecule type" value="Genomic_DNA"/>
</dbReference>
<reference evidence="1 2" key="1">
    <citation type="submission" date="2022-10" db="EMBL/GenBank/DDBJ databases">
        <title>Draft genome sequence of Streptomyces sp. YSPA8.</title>
        <authorList>
            <person name="Moriuchi R."/>
            <person name="Dohra H."/>
            <person name="Yamamura H."/>
            <person name="Kodani S."/>
        </authorList>
    </citation>
    <scope>NUCLEOTIDE SEQUENCE [LARGE SCALE GENOMIC DNA]</scope>
    <source>
        <strain evidence="1 2">YSPA8</strain>
    </source>
</reference>
<protein>
    <submittedName>
        <fullName evidence="1">Uncharacterized protein</fullName>
    </submittedName>
</protein>
<dbReference type="Proteomes" id="UP001291653">
    <property type="component" value="Unassembled WGS sequence"/>
</dbReference>
<gene>
    <name evidence="1" type="ORF">SYYSPA8_09555</name>
</gene>
<proteinExistence type="predicted"/>